<accession>A0A849STX5</accession>
<feature type="transmembrane region" description="Helical" evidence="1">
    <location>
        <begin position="6"/>
        <end position="33"/>
    </location>
</feature>
<name>A0A849STX5_UNCEI</name>
<keyword evidence="1" id="KW-1133">Transmembrane helix</keyword>
<keyword evidence="1" id="KW-0472">Membrane</keyword>
<reference evidence="2 3" key="1">
    <citation type="submission" date="2020-04" db="EMBL/GenBank/DDBJ databases">
        <title>Metagenomic profiling of ammonia- and methane-oxidizing microorganisms in a Dutch drinking water treatment plant.</title>
        <authorList>
            <person name="Poghosyan L."/>
            <person name="Leucker S."/>
        </authorList>
    </citation>
    <scope>NUCLEOTIDE SEQUENCE [LARGE SCALE GENOMIC DNA]</scope>
    <source>
        <strain evidence="2">S-RSF-IL-03</strain>
    </source>
</reference>
<dbReference type="EMBL" id="JABFRW010000202">
    <property type="protein sequence ID" value="NOT35565.1"/>
    <property type="molecule type" value="Genomic_DNA"/>
</dbReference>
<comment type="caution">
    <text evidence="2">The sequence shown here is derived from an EMBL/GenBank/DDBJ whole genome shotgun (WGS) entry which is preliminary data.</text>
</comment>
<proteinExistence type="predicted"/>
<evidence type="ECO:0000313" key="2">
    <source>
        <dbReference type="EMBL" id="NOT35565.1"/>
    </source>
</evidence>
<organism evidence="2 3">
    <name type="scientific">Eiseniibacteriota bacterium</name>
    <dbReference type="NCBI Taxonomy" id="2212470"/>
    <lineage>
        <taxon>Bacteria</taxon>
        <taxon>Candidatus Eiseniibacteriota</taxon>
    </lineage>
</organism>
<feature type="transmembrane region" description="Helical" evidence="1">
    <location>
        <begin position="45"/>
        <end position="65"/>
    </location>
</feature>
<keyword evidence="1" id="KW-0812">Transmembrane</keyword>
<dbReference type="Proteomes" id="UP000580839">
    <property type="component" value="Unassembled WGS sequence"/>
</dbReference>
<dbReference type="AlphaFoldDB" id="A0A849STX5"/>
<sequence length="101" mass="10833">MLELLVFAAALFAIVLVIGVLGTILGAVLWLVFLPFQLLGWAFELAGWVLAAPFVFLAALIALVVLTGVLFAFALPLLPFLAVGLFVLWLARRGRATPRTA</sequence>
<feature type="transmembrane region" description="Helical" evidence="1">
    <location>
        <begin position="71"/>
        <end position="91"/>
    </location>
</feature>
<protein>
    <submittedName>
        <fullName evidence="2">Uncharacterized protein</fullName>
    </submittedName>
</protein>
<evidence type="ECO:0000313" key="3">
    <source>
        <dbReference type="Proteomes" id="UP000580839"/>
    </source>
</evidence>
<evidence type="ECO:0000256" key="1">
    <source>
        <dbReference type="SAM" id="Phobius"/>
    </source>
</evidence>
<gene>
    <name evidence="2" type="ORF">HOP12_15580</name>
</gene>